<feature type="compositionally biased region" description="Polar residues" evidence="2">
    <location>
        <begin position="91"/>
        <end position="113"/>
    </location>
</feature>
<reference evidence="4 5" key="1">
    <citation type="submission" date="2021-04" db="EMBL/GenBank/DDBJ databases">
        <authorList>
            <person name="Bliznina A."/>
        </authorList>
    </citation>
    <scope>NUCLEOTIDE SEQUENCE [LARGE SCALE GENOMIC DNA]</scope>
</reference>
<feature type="region of interest" description="Disordered" evidence="2">
    <location>
        <begin position="414"/>
        <end position="455"/>
    </location>
</feature>
<sequence length="525" mass="58072">MSETVASLPLSTTNWTRAPATIVCSSHICKICNWGTGDRSALLQHMREHNRTPPFPTKSTASDSGSVCASPNSSSNDASNEAWNTVDEAQMPSSVSEEINIETTQPQTKSYRLTPTGRARKPKTVELQPAPNTPFPHATFHSPPSSNTPTVSSSLIPYNCDAPLISRVSTPVPSETDRLTEGDLLVQAFSKQCSRVPLLSGPPRDESLPSLRVQIVRDPHKKRKVQPTHDENEQPLPDQDQLQLSCPTESSGNYDSIHYNCSDESLYETKRERAYYQLGSASTQTPLAVESTDHKELGPSEDTQSQVSLPFSSLDFIEDELDPYTKDFIQSYSQHDVQLESEAPSPVEMIDASQFQLRPSQSSPVDPSLSHFTHFQSNDPVDLQLVESSPWEAPTSESENSAQPHAIQVADTMMTRKRARKSPDAPVAKKRRTTRASTQRQQVASKTTTQRGKLAKPIATSTMLRGNQLIIGKQTIPLKQTKVTTKIGRNAGKIQVNGFQGQPEKKEQPIVRDKYGQRLCLTKRM</sequence>
<dbReference type="Proteomes" id="UP001158576">
    <property type="component" value="Chromosome XSR"/>
</dbReference>
<keyword evidence="5" id="KW-1185">Reference proteome</keyword>
<gene>
    <name evidence="4" type="ORF">OKIOD_LOCUS7362</name>
</gene>
<keyword evidence="1" id="KW-0863">Zinc-finger</keyword>
<keyword evidence="1" id="KW-0479">Metal-binding</keyword>
<dbReference type="EMBL" id="OU015569">
    <property type="protein sequence ID" value="CAG5098591.1"/>
    <property type="molecule type" value="Genomic_DNA"/>
</dbReference>
<dbReference type="PROSITE" id="PS50157">
    <property type="entry name" value="ZINC_FINGER_C2H2_2"/>
    <property type="match status" value="1"/>
</dbReference>
<proteinExistence type="predicted"/>
<protein>
    <submittedName>
        <fullName evidence="4">Oidioi.mRNA.OKI2018_I69.XSR.g15804.t1.cds</fullName>
    </submittedName>
</protein>
<accession>A0ABN7SLE0</accession>
<evidence type="ECO:0000256" key="1">
    <source>
        <dbReference type="PROSITE-ProRule" id="PRU00042"/>
    </source>
</evidence>
<evidence type="ECO:0000313" key="5">
    <source>
        <dbReference type="Proteomes" id="UP001158576"/>
    </source>
</evidence>
<feature type="region of interest" description="Disordered" evidence="2">
    <location>
        <begin position="196"/>
        <end position="257"/>
    </location>
</feature>
<name>A0ABN7SLE0_OIKDI</name>
<feature type="compositionally biased region" description="Low complexity" evidence="2">
    <location>
        <begin position="69"/>
        <end position="82"/>
    </location>
</feature>
<feature type="region of interest" description="Disordered" evidence="2">
    <location>
        <begin position="282"/>
        <end position="306"/>
    </location>
</feature>
<feature type="compositionally biased region" description="Polar residues" evidence="2">
    <location>
        <begin position="245"/>
        <end position="254"/>
    </location>
</feature>
<feature type="domain" description="C2H2-type" evidence="3">
    <location>
        <begin position="27"/>
        <end position="54"/>
    </location>
</feature>
<feature type="compositionally biased region" description="Low complexity" evidence="2">
    <location>
        <begin position="435"/>
        <end position="444"/>
    </location>
</feature>
<keyword evidence="1" id="KW-0862">Zinc</keyword>
<feature type="compositionally biased region" description="Low complexity" evidence="2">
    <location>
        <begin position="234"/>
        <end position="244"/>
    </location>
</feature>
<organism evidence="4 5">
    <name type="scientific">Oikopleura dioica</name>
    <name type="common">Tunicate</name>
    <dbReference type="NCBI Taxonomy" id="34765"/>
    <lineage>
        <taxon>Eukaryota</taxon>
        <taxon>Metazoa</taxon>
        <taxon>Chordata</taxon>
        <taxon>Tunicata</taxon>
        <taxon>Appendicularia</taxon>
        <taxon>Copelata</taxon>
        <taxon>Oikopleuridae</taxon>
        <taxon>Oikopleura</taxon>
    </lineage>
</organism>
<feature type="compositionally biased region" description="Polar residues" evidence="2">
    <location>
        <begin position="57"/>
        <end position="67"/>
    </location>
</feature>
<feature type="region of interest" description="Disordered" evidence="2">
    <location>
        <begin position="49"/>
        <end position="154"/>
    </location>
</feature>
<feature type="compositionally biased region" description="Low complexity" evidence="2">
    <location>
        <begin position="142"/>
        <end position="154"/>
    </location>
</feature>
<dbReference type="SMART" id="SM00355">
    <property type="entry name" value="ZnF_C2H2"/>
    <property type="match status" value="1"/>
</dbReference>
<evidence type="ECO:0000313" key="4">
    <source>
        <dbReference type="EMBL" id="CAG5098591.1"/>
    </source>
</evidence>
<dbReference type="InterPro" id="IPR013087">
    <property type="entry name" value="Znf_C2H2_type"/>
</dbReference>
<evidence type="ECO:0000259" key="3">
    <source>
        <dbReference type="PROSITE" id="PS50157"/>
    </source>
</evidence>
<evidence type="ECO:0000256" key="2">
    <source>
        <dbReference type="SAM" id="MobiDB-lite"/>
    </source>
</evidence>
<feature type="region of interest" description="Disordered" evidence="2">
    <location>
        <begin position="355"/>
        <end position="374"/>
    </location>
</feature>